<gene>
    <name evidence="1" type="ORF">CKF58_04510</name>
</gene>
<name>A0A3A1YIA8_9GAMM</name>
<dbReference type="OrthoDB" id="9803231at2"/>
<protein>
    <submittedName>
        <fullName evidence="1">Uncharacterized protein</fullName>
    </submittedName>
</protein>
<reference evidence="1 2" key="1">
    <citation type="submission" date="2017-08" db="EMBL/GenBank/DDBJ databases">
        <title>Reclassification of Bisgaard taxon 37 and 44.</title>
        <authorList>
            <person name="Christensen H."/>
        </authorList>
    </citation>
    <scope>NUCLEOTIDE SEQUENCE [LARGE SCALE GENOMIC DNA]</scope>
    <source>
        <strain evidence="1 2">111</strain>
    </source>
</reference>
<comment type="caution">
    <text evidence="1">The sequence shown here is derived from an EMBL/GenBank/DDBJ whole genome shotgun (WGS) entry which is preliminary data.</text>
</comment>
<sequence length="258" mass="30241">MANLSITHNHNIIALFATHSSSLFKSIAYINSLLPYDDQKTSKSLECTLYRCRKDWKKHCEENNLDPTNRSKCNKFFANYESSSYNKKRNRGRKTKYHHFISDYPELKTQYEDLIQDLITKKQPEGRIILELKKFFKANKVSDCAKYLPSSPKTIYNWAKADLIPQRITNESKRRYGRSKAYDKTKKPGSFRTIEQRSIDFPNFDNETGHFELDIVIGAARATSRLSLMERQSRWHLYTPLDSLKPRYVANEVITSYG</sequence>
<evidence type="ECO:0000313" key="1">
    <source>
        <dbReference type="EMBL" id="RIY37892.1"/>
    </source>
</evidence>
<dbReference type="Proteomes" id="UP000265916">
    <property type="component" value="Unassembled WGS sequence"/>
</dbReference>
<dbReference type="AlphaFoldDB" id="A0A3A1YIA8"/>
<accession>A0A3A1YIA8</accession>
<dbReference type="EMBL" id="NRJG01000074">
    <property type="protein sequence ID" value="RIY37892.1"/>
    <property type="molecule type" value="Genomic_DNA"/>
</dbReference>
<keyword evidence="2" id="KW-1185">Reference proteome</keyword>
<organism evidence="1 2">
    <name type="scientific">Psittacicella hinzii</name>
    <dbReference type="NCBI Taxonomy" id="2028575"/>
    <lineage>
        <taxon>Bacteria</taxon>
        <taxon>Pseudomonadati</taxon>
        <taxon>Pseudomonadota</taxon>
        <taxon>Gammaproteobacteria</taxon>
        <taxon>Pasteurellales</taxon>
        <taxon>Psittacicellaceae</taxon>
        <taxon>Psittacicella</taxon>
    </lineage>
</organism>
<evidence type="ECO:0000313" key="2">
    <source>
        <dbReference type="Proteomes" id="UP000265916"/>
    </source>
</evidence>
<proteinExistence type="predicted"/>
<dbReference type="RefSeq" id="WP_119531411.1">
    <property type="nucleotide sequence ID" value="NZ_JBHSSP010000056.1"/>
</dbReference>